<accession>A0A286BY88</accession>
<evidence type="ECO:0000313" key="1">
    <source>
        <dbReference type="EMBL" id="SOD39111.1"/>
    </source>
</evidence>
<reference evidence="2" key="1">
    <citation type="submission" date="2017-09" db="EMBL/GenBank/DDBJ databases">
        <authorList>
            <person name="Varghese N."/>
            <person name="Submissions S."/>
        </authorList>
    </citation>
    <scope>NUCLEOTIDE SEQUENCE [LARGE SCALE GENOMIC DNA]</scope>
    <source>
        <strain evidence="2">JKS000234</strain>
    </source>
</reference>
<gene>
    <name evidence="1" type="ORF">SAMN06273570_3551</name>
</gene>
<dbReference type="EMBL" id="OCMY01000001">
    <property type="protein sequence ID" value="SOD39111.1"/>
    <property type="molecule type" value="Genomic_DNA"/>
</dbReference>
<organism evidence="1 2">
    <name type="scientific">Candidatus Pantoea floridensis</name>
    <dbReference type="NCBI Taxonomy" id="1938870"/>
    <lineage>
        <taxon>Bacteria</taxon>
        <taxon>Pseudomonadati</taxon>
        <taxon>Pseudomonadota</taxon>
        <taxon>Gammaproteobacteria</taxon>
        <taxon>Enterobacterales</taxon>
        <taxon>Erwiniaceae</taxon>
        <taxon>Pantoea</taxon>
    </lineage>
</organism>
<sequence>MRTLRKPGDIHVGSPFMVTDSRLTDEHYAIYGKRHDGAAGALTLATLEK</sequence>
<dbReference type="Proteomes" id="UP000219271">
    <property type="component" value="Unassembled WGS sequence"/>
</dbReference>
<keyword evidence="2" id="KW-1185">Reference proteome</keyword>
<name>A0A286BY88_9GAMM</name>
<evidence type="ECO:0000313" key="2">
    <source>
        <dbReference type="Proteomes" id="UP000219271"/>
    </source>
</evidence>
<dbReference type="AlphaFoldDB" id="A0A286BY88"/>
<proteinExistence type="predicted"/>
<protein>
    <submittedName>
        <fullName evidence="1">Uncharacterized protein</fullName>
    </submittedName>
</protein>